<dbReference type="InterPro" id="IPR030934">
    <property type="entry name" value="Intein_C"/>
</dbReference>
<feature type="region of interest" description="Disordered" evidence="1">
    <location>
        <begin position="669"/>
        <end position="698"/>
    </location>
</feature>
<dbReference type="Gene3D" id="3.40.50.300">
    <property type="entry name" value="P-loop containing nucleotide triphosphate hydrolases"/>
    <property type="match status" value="1"/>
</dbReference>
<dbReference type="PROSITE" id="PS50817">
    <property type="entry name" value="INTEIN_N_TER"/>
    <property type="match status" value="1"/>
</dbReference>
<feature type="compositionally biased region" description="Polar residues" evidence="1">
    <location>
        <begin position="669"/>
        <end position="678"/>
    </location>
</feature>
<dbReference type="Gene3D" id="2.170.16.10">
    <property type="entry name" value="Hedgehog/Intein (Hint) domain"/>
    <property type="match status" value="2"/>
</dbReference>
<proteinExistence type="predicted"/>
<dbReference type="InterPro" id="IPR036844">
    <property type="entry name" value="Hint_dom_sf"/>
</dbReference>
<name>A0A6M3IS74_9ZZZZ</name>
<dbReference type="Gene3D" id="3.30.420.240">
    <property type="match status" value="1"/>
</dbReference>
<sequence>MENQAYQMLQKLKTDYRFYAEKCLKIKNKSGVIVPFVFNKAQRFAHAKIEEQKAKTGKVRAIIVKARQEGISTYISGRFFHETSLTPGLDAFIMAHMFDSTRHLFGMAKRFYDNAPPAIVPKIDTLNEKRMAFGGINSGYSVGTAGNAQIGRGLTIQLFHGSETAFFENTNEITTGILQAIPDAPGTEVIFESTANGVGNMFHQMAMAGIGENPEGDFITIFIPWFWQDEYAKIPPVDFEMTAEEEGIAELYSLNDHQMYWRRRKIIDTFRGDVWKFRQEYPSSVQEAFIVSGVTLLSAEQVAAARACHAHDLAAPIIIGCDPARNKDRTVIVIRRGREILKWLKYETMDEMTLAGILAAQIDKYQALKCFVDTGYGYGTIDRLKELGFGQYVTGVHFGSKAMEPDIYQNKRAEMADTVLKWFAEGGVNIPDEDEFHMDMLAVPPLSPKGSRGVLALPPKDEIIKLFGKSPDVFDALCFVAGTKILTPKGKVPIENLRVGDKVTTPFGNRTIIKTHKSKTAKLTTARFSDGSELTGKPGHKVFSFKGGLIPLDMLSLDNEIETDSTTRRVLWKINKLLFTKGKSFGFKARAITINPTVRLSRKDFCTGEFTGTTMGQSLKECTYTTKMSIGQIMKYLIWNLGLLKHIVKSIGQNILPIRKTGLRTNNISPMSESSLPSGISLRKGGNGTANTEKELGRIERKKKQNVPFVVKNTKPLDEKTASSVPGHVSNMQDTEDTKRRLVSVWNVVKSLIITSIGLKPVVPINVQTCEEEEKHVYNLTLDQDNMYYANGVLVENCLTFSFPVSSRAVQQRIKRVELNVRRPSSPSSTIRDFNRNGRGEKKIYKANVDFT</sequence>
<evidence type="ECO:0000313" key="3">
    <source>
        <dbReference type="EMBL" id="QJA60154.1"/>
    </source>
</evidence>
<evidence type="ECO:0000259" key="2">
    <source>
        <dbReference type="SMART" id="SM00306"/>
    </source>
</evidence>
<dbReference type="CDD" id="cd00081">
    <property type="entry name" value="Hint"/>
    <property type="match status" value="1"/>
</dbReference>
<dbReference type="InterPro" id="IPR028992">
    <property type="entry name" value="Hedgehog/Intein_dom"/>
</dbReference>
<evidence type="ECO:0000256" key="1">
    <source>
        <dbReference type="SAM" id="MobiDB-lite"/>
    </source>
</evidence>
<dbReference type="EMBL" id="MT141398">
    <property type="protein sequence ID" value="QJA60154.1"/>
    <property type="molecule type" value="Genomic_DNA"/>
</dbReference>
<organism evidence="3">
    <name type="scientific">viral metagenome</name>
    <dbReference type="NCBI Taxonomy" id="1070528"/>
    <lineage>
        <taxon>unclassified sequences</taxon>
        <taxon>metagenomes</taxon>
        <taxon>organismal metagenomes</taxon>
    </lineage>
</organism>
<dbReference type="InterPro" id="IPR003587">
    <property type="entry name" value="Hint_dom_N"/>
</dbReference>
<dbReference type="NCBIfam" id="TIGR01443">
    <property type="entry name" value="intein_Cterm"/>
    <property type="match status" value="1"/>
</dbReference>
<dbReference type="SMART" id="SM00306">
    <property type="entry name" value="HintN"/>
    <property type="match status" value="1"/>
</dbReference>
<protein>
    <submittedName>
        <fullName evidence="3">Putative terminase large subunit</fullName>
    </submittedName>
</protein>
<accession>A0A6M3IS74</accession>
<dbReference type="AlphaFoldDB" id="A0A6M3IS74"/>
<dbReference type="InterPro" id="IPR027417">
    <property type="entry name" value="P-loop_NTPase"/>
</dbReference>
<dbReference type="GO" id="GO:0016539">
    <property type="term" value="P:intein-mediated protein splicing"/>
    <property type="evidence" value="ECO:0007669"/>
    <property type="project" value="InterPro"/>
</dbReference>
<reference evidence="3" key="1">
    <citation type="submission" date="2020-03" db="EMBL/GenBank/DDBJ databases">
        <title>The deep terrestrial virosphere.</title>
        <authorList>
            <person name="Holmfeldt K."/>
            <person name="Nilsson E."/>
            <person name="Simone D."/>
            <person name="Lopez-Fernandez M."/>
            <person name="Wu X."/>
            <person name="de Brujin I."/>
            <person name="Lundin D."/>
            <person name="Andersson A."/>
            <person name="Bertilsson S."/>
            <person name="Dopson M."/>
        </authorList>
    </citation>
    <scope>NUCLEOTIDE SEQUENCE</scope>
    <source>
        <strain evidence="3">MM415B01176</strain>
    </source>
</reference>
<dbReference type="Pfam" id="PF13403">
    <property type="entry name" value="Hint_2"/>
    <property type="match status" value="1"/>
</dbReference>
<dbReference type="SUPFAM" id="SSF51294">
    <property type="entry name" value="Hedgehog/intein (Hint) domain"/>
    <property type="match status" value="1"/>
</dbReference>
<feature type="domain" description="Hint" evidence="2">
    <location>
        <begin position="476"/>
        <end position="565"/>
    </location>
</feature>
<dbReference type="PROSITE" id="PS50818">
    <property type="entry name" value="INTEIN_C_TER"/>
    <property type="match status" value="1"/>
</dbReference>
<dbReference type="InterPro" id="IPR006141">
    <property type="entry name" value="Intein_N"/>
</dbReference>
<gene>
    <name evidence="3" type="ORF">MM415B01176_0003</name>
</gene>